<dbReference type="AlphaFoldDB" id="A0A6V7P8U1"/>
<evidence type="ECO:0000259" key="1">
    <source>
        <dbReference type="Pfam" id="PF00456"/>
    </source>
</evidence>
<feature type="domain" description="Transketolase N-terminal" evidence="1">
    <location>
        <begin position="1"/>
        <end position="45"/>
    </location>
</feature>
<sequence>MGCAPTGQVLYNDVMRFNPKNAYWFNCDRFVLFAGHGCMFNYALSTFPATTVSRSSASPLFPHNLYIYQLSVCTRALDAAKLFSRIPCLLPYSNVLEQPSAVHL</sequence>
<protein>
    <recommendedName>
        <fullName evidence="1">Transketolase N-terminal domain-containing protein</fullName>
    </recommendedName>
</protein>
<dbReference type="PANTHER" id="PTHR43522:SF2">
    <property type="entry name" value="TRANSKETOLASE 1-RELATED"/>
    <property type="match status" value="1"/>
</dbReference>
<accession>A0A6V7P8U1</accession>
<dbReference type="InterPro" id="IPR005474">
    <property type="entry name" value="Transketolase_N"/>
</dbReference>
<dbReference type="SUPFAM" id="SSF52518">
    <property type="entry name" value="Thiamin diphosphate-binding fold (THDP-binding)"/>
    <property type="match status" value="1"/>
</dbReference>
<name>A0A6V7P8U1_ANACO</name>
<dbReference type="Pfam" id="PF00456">
    <property type="entry name" value="Transketolase_N"/>
    <property type="match status" value="1"/>
</dbReference>
<dbReference type="InterPro" id="IPR029061">
    <property type="entry name" value="THDP-binding"/>
</dbReference>
<dbReference type="PANTHER" id="PTHR43522">
    <property type="entry name" value="TRANSKETOLASE"/>
    <property type="match status" value="1"/>
</dbReference>
<reference evidence="2" key="1">
    <citation type="submission" date="2020-07" db="EMBL/GenBank/DDBJ databases">
        <authorList>
            <person name="Lin J."/>
        </authorList>
    </citation>
    <scope>NUCLEOTIDE SEQUENCE</scope>
</reference>
<dbReference type="EMBL" id="LR862146">
    <property type="protein sequence ID" value="CAD1827241.1"/>
    <property type="molecule type" value="Genomic_DNA"/>
</dbReference>
<gene>
    <name evidence="2" type="ORF">CB5_LOCUS10452</name>
</gene>
<dbReference type="GO" id="GO:0006098">
    <property type="term" value="P:pentose-phosphate shunt"/>
    <property type="evidence" value="ECO:0007669"/>
    <property type="project" value="TreeGrafter"/>
</dbReference>
<dbReference type="GO" id="GO:0004802">
    <property type="term" value="F:transketolase activity"/>
    <property type="evidence" value="ECO:0007669"/>
    <property type="project" value="TreeGrafter"/>
</dbReference>
<dbReference type="GO" id="GO:0005829">
    <property type="term" value="C:cytosol"/>
    <property type="evidence" value="ECO:0007669"/>
    <property type="project" value="TreeGrafter"/>
</dbReference>
<dbReference type="InterPro" id="IPR033247">
    <property type="entry name" value="Transketolase_fam"/>
</dbReference>
<proteinExistence type="predicted"/>
<organism evidence="2">
    <name type="scientific">Ananas comosus var. bracteatus</name>
    <name type="common">red pineapple</name>
    <dbReference type="NCBI Taxonomy" id="296719"/>
    <lineage>
        <taxon>Eukaryota</taxon>
        <taxon>Viridiplantae</taxon>
        <taxon>Streptophyta</taxon>
        <taxon>Embryophyta</taxon>
        <taxon>Tracheophyta</taxon>
        <taxon>Spermatophyta</taxon>
        <taxon>Magnoliopsida</taxon>
        <taxon>Liliopsida</taxon>
        <taxon>Poales</taxon>
        <taxon>Bromeliaceae</taxon>
        <taxon>Bromelioideae</taxon>
        <taxon>Ananas</taxon>
    </lineage>
</organism>
<dbReference type="Gene3D" id="3.40.50.970">
    <property type="match status" value="1"/>
</dbReference>
<evidence type="ECO:0000313" key="2">
    <source>
        <dbReference type="EMBL" id="CAD1827241.1"/>
    </source>
</evidence>